<protein>
    <submittedName>
        <fullName evidence="3">Uncharacterized protein</fullName>
    </submittedName>
</protein>
<proteinExistence type="predicted"/>
<organism evidence="3">
    <name type="scientific">Odontella aurita</name>
    <dbReference type="NCBI Taxonomy" id="265563"/>
    <lineage>
        <taxon>Eukaryota</taxon>
        <taxon>Sar</taxon>
        <taxon>Stramenopiles</taxon>
        <taxon>Ochrophyta</taxon>
        <taxon>Bacillariophyta</taxon>
        <taxon>Mediophyceae</taxon>
        <taxon>Biddulphiophycidae</taxon>
        <taxon>Eupodiscales</taxon>
        <taxon>Odontellaceae</taxon>
        <taxon>Odontella</taxon>
    </lineage>
</organism>
<keyword evidence="1" id="KW-0472">Membrane</keyword>
<feature type="transmembrane region" description="Helical" evidence="1">
    <location>
        <begin position="349"/>
        <end position="370"/>
    </location>
</feature>
<name>A0A7S4I7S8_9STRA</name>
<gene>
    <name evidence="3" type="ORF">OAUR00152_LOCUS8432</name>
</gene>
<reference evidence="3" key="1">
    <citation type="submission" date="2021-01" db="EMBL/GenBank/DDBJ databases">
        <authorList>
            <person name="Corre E."/>
            <person name="Pelletier E."/>
            <person name="Niang G."/>
            <person name="Scheremetjew M."/>
            <person name="Finn R."/>
            <person name="Kale V."/>
            <person name="Holt S."/>
            <person name="Cochrane G."/>
            <person name="Meng A."/>
            <person name="Brown T."/>
            <person name="Cohen L."/>
        </authorList>
    </citation>
    <scope>NUCLEOTIDE SEQUENCE</scope>
    <source>
        <strain evidence="3">Isolate 1302-5</strain>
    </source>
</reference>
<sequence length="385" mass="41983">MTSNSRIISAVSAFLAIGSAASATETSIPAGSQIRAGSTLGRHLLAHAHREGGDRALEEGGDWDYSYIANYEIKFQGCHHISQWNGEAEDEDDVRVYTKRLARFRLCPAGSCDNDDSSGCSAKYGDYVVDMGTFLEAWLEAQVDDKEYQCEVYQEKCEEMCDGNDGDDDCEQACYTGYGASYCLDDDNANDNGFDAQDYAECAGFDFGRRRLEDGNGGNNGNNEYFVGPYCADQGGEIRLGLFTDETCTAFSANAFENMAGYELPYSESPGLVGSMCMSCGEQDGEDQDEDGEVDVKEVCEKLYGYAGKCETKMSIDYPNESACTYIEGIKIIREDGVIRTSTTKKSKAAAVCIGLFTTAAVLLGAYVYYLRTKLGRAKINLSSQ</sequence>
<dbReference type="PROSITE" id="PS00018">
    <property type="entry name" value="EF_HAND_1"/>
    <property type="match status" value="1"/>
</dbReference>
<dbReference type="InterPro" id="IPR018247">
    <property type="entry name" value="EF_Hand_1_Ca_BS"/>
</dbReference>
<accession>A0A7S4I7S8</accession>
<dbReference type="AlphaFoldDB" id="A0A7S4I7S8"/>
<evidence type="ECO:0000256" key="2">
    <source>
        <dbReference type="SAM" id="SignalP"/>
    </source>
</evidence>
<feature type="chain" id="PRO_5031320682" evidence="2">
    <location>
        <begin position="24"/>
        <end position="385"/>
    </location>
</feature>
<dbReference type="EMBL" id="HBKQ01012382">
    <property type="protein sequence ID" value="CAE2221258.1"/>
    <property type="molecule type" value="Transcribed_RNA"/>
</dbReference>
<evidence type="ECO:0000256" key="1">
    <source>
        <dbReference type="SAM" id="Phobius"/>
    </source>
</evidence>
<keyword evidence="2" id="KW-0732">Signal</keyword>
<evidence type="ECO:0000313" key="3">
    <source>
        <dbReference type="EMBL" id="CAE2221258.1"/>
    </source>
</evidence>
<feature type="signal peptide" evidence="2">
    <location>
        <begin position="1"/>
        <end position="23"/>
    </location>
</feature>
<keyword evidence="1" id="KW-1133">Transmembrane helix</keyword>
<keyword evidence="1" id="KW-0812">Transmembrane</keyword>